<reference evidence="2" key="1">
    <citation type="journal article" date="2020" name="Nature">
        <title>Giant virus diversity and host interactions through global metagenomics.</title>
        <authorList>
            <person name="Schulz F."/>
            <person name="Roux S."/>
            <person name="Paez-Espino D."/>
            <person name="Jungbluth S."/>
            <person name="Walsh D.A."/>
            <person name="Denef V.J."/>
            <person name="McMahon K.D."/>
            <person name="Konstantinidis K.T."/>
            <person name="Eloe-Fadrosh E.A."/>
            <person name="Kyrpides N.C."/>
            <person name="Woyke T."/>
        </authorList>
    </citation>
    <scope>NUCLEOTIDE SEQUENCE</scope>
    <source>
        <strain evidence="2">GVMAG-S-3300012000-57</strain>
    </source>
</reference>
<keyword evidence="1" id="KW-1133">Transmembrane helix</keyword>
<evidence type="ECO:0008006" key="3">
    <source>
        <dbReference type="Google" id="ProtNLM"/>
    </source>
</evidence>
<feature type="transmembrane region" description="Helical" evidence="1">
    <location>
        <begin position="7"/>
        <end position="25"/>
    </location>
</feature>
<name>A0A6C0KJ17_9ZZZZ</name>
<protein>
    <recommendedName>
        <fullName evidence="3">Nucleotide-diphospho-sugar transferase domain-containing protein</fullName>
    </recommendedName>
</protein>
<sequence>MLDSKNTYKYLIAFGVIAIVSFIGMNAKQAFTTNDEYDLIRKYLLNESPLYGFNKPKLWIHSKYEVNSRHWKSFQSRNSTDLNQPYLHLTIKTIINHCGEDFNVCLIDDDTFSRLIPSWDIDLKTVAKPMRGYYREVGMMQLLYYYGGMVVPNSFLCMKNLKGLYDEGVAGNVPFICEKINHSVDLSQNMFSPNIHFMGAKKNDETIKSLVEYLKQRSQNPHFSSESTFTGDTSSWCTHAIKNGQMTLVNGKRIGIKMQKGKPILLEHLMEEEYLDIAPETYGIFIPAHEILRRHKYQWFALLPSEDVFKTNAVISKYLKASVVDSSNEYSKSSVIRSVVSI</sequence>
<dbReference type="AlphaFoldDB" id="A0A6C0KJ17"/>
<evidence type="ECO:0000313" key="2">
    <source>
        <dbReference type="EMBL" id="QHU17156.1"/>
    </source>
</evidence>
<accession>A0A6C0KJ17</accession>
<proteinExistence type="predicted"/>
<organism evidence="2">
    <name type="scientific">viral metagenome</name>
    <dbReference type="NCBI Taxonomy" id="1070528"/>
    <lineage>
        <taxon>unclassified sequences</taxon>
        <taxon>metagenomes</taxon>
        <taxon>organismal metagenomes</taxon>
    </lineage>
</organism>
<dbReference type="EMBL" id="MN740899">
    <property type="protein sequence ID" value="QHU17156.1"/>
    <property type="molecule type" value="Genomic_DNA"/>
</dbReference>
<keyword evidence="1" id="KW-0472">Membrane</keyword>
<keyword evidence="1" id="KW-0812">Transmembrane</keyword>
<evidence type="ECO:0000256" key="1">
    <source>
        <dbReference type="SAM" id="Phobius"/>
    </source>
</evidence>